<gene>
    <name evidence="1" type="ORF">WMY93_031536</name>
</gene>
<accession>A0AAW0MG05</accession>
<sequence length="102" mass="11121">MLTQRGKHLKKVVSITTDGAPSMMGQEKEHYGSVMNTITKLVNSEGFIISPASSAEGILSTKHSNDLNLKLQGKDSSECDLVAAVQSFQKKLVILKMDLKED</sequence>
<organism evidence="1 2">
    <name type="scientific">Mugilogobius chulae</name>
    <name type="common">yellowstripe goby</name>
    <dbReference type="NCBI Taxonomy" id="88201"/>
    <lineage>
        <taxon>Eukaryota</taxon>
        <taxon>Metazoa</taxon>
        <taxon>Chordata</taxon>
        <taxon>Craniata</taxon>
        <taxon>Vertebrata</taxon>
        <taxon>Euteleostomi</taxon>
        <taxon>Actinopterygii</taxon>
        <taxon>Neopterygii</taxon>
        <taxon>Teleostei</taxon>
        <taxon>Neoteleostei</taxon>
        <taxon>Acanthomorphata</taxon>
        <taxon>Gobiaria</taxon>
        <taxon>Gobiiformes</taxon>
        <taxon>Gobioidei</taxon>
        <taxon>Gobiidae</taxon>
        <taxon>Gobionellinae</taxon>
        <taxon>Mugilogobius</taxon>
    </lineage>
</organism>
<comment type="caution">
    <text evidence="1">The sequence shown here is derived from an EMBL/GenBank/DDBJ whole genome shotgun (WGS) entry which is preliminary data.</text>
</comment>
<dbReference type="PANTHER" id="PTHR45913">
    <property type="entry name" value="EPM2A-INTERACTING PROTEIN 1"/>
    <property type="match status" value="1"/>
</dbReference>
<dbReference type="PANTHER" id="PTHR45913:SF21">
    <property type="entry name" value="DUF4371 DOMAIN-CONTAINING PROTEIN"/>
    <property type="match status" value="1"/>
</dbReference>
<dbReference type="Proteomes" id="UP001460270">
    <property type="component" value="Unassembled WGS sequence"/>
</dbReference>
<keyword evidence="2" id="KW-1185">Reference proteome</keyword>
<dbReference type="AlphaFoldDB" id="A0AAW0MG05"/>
<evidence type="ECO:0000313" key="2">
    <source>
        <dbReference type="Proteomes" id="UP001460270"/>
    </source>
</evidence>
<evidence type="ECO:0008006" key="3">
    <source>
        <dbReference type="Google" id="ProtNLM"/>
    </source>
</evidence>
<evidence type="ECO:0000313" key="1">
    <source>
        <dbReference type="EMBL" id="KAK7877776.1"/>
    </source>
</evidence>
<dbReference type="EMBL" id="JBBPFD010000673">
    <property type="protein sequence ID" value="KAK7877776.1"/>
    <property type="molecule type" value="Genomic_DNA"/>
</dbReference>
<protein>
    <recommendedName>
        <fullName evidence="3">VWFA domain-containing protein</fullName>
    </recommendedName>
</protein>
<reference evidence="2" key="1">
    <citation type="submission" date="2024-04" db="EMBL/GenBank/DDBJ databases">
        <title>Salinicola lusitanus LLJ914,a marine bacterium isolated from the Okinawa Trough.</title>
        <authorList>
            <person name="Li J."/>
        </authorList>
    </citation>
    <scope>NUCLEOTIDE SEQUENCE [LARGE SCALE GENOMIC DNA]</scope>
</reference>
<proteinExistence type="predicted"/>
<name>A0AAW0MG05_9GOBI</name>